<accession>A0ABY9KZ85</accession>
<comment type="subcellular location">
    <subcellularLocation>
        <location evidence="1 7">Cell membrane</location>
        <topology evidence="1 7">Multi-pass membrane protein</topology>
    </subcellularLocation>
</comment>
<keyword evidence="5 7" id="KW-1133">Transmembrane helix</keyword>
<dbReference type="EMBL" id="CP129113">
    <property type="protein sequence ID" value="WLV24982.1"/>
    <property type="molecule type" value="Genomic_DNA"/>
</dbReference>
<dbReference type="InterPro" id="IPR002771">
    <property type="entry name" value="Multi_antbiot-R_MarC"/>
</dbReference>
<dbReference type="PANTHER" id="PTHR33508:SF1">
    <property type="entry name" value="UPF0056 MEMBRANE PROTEIN YHCE"/>
    <property type="match status" value="1"/>
</dbReference>
<dbReference type="RefSeq" id="WP_348028560.1">
    <property type="nucleotide sequence ID" value="NZ_CP129113.1"/>
</dbReference>
<keyword evidence="6 7" id="KW-0472">Membrane</keyword>
<dbReference type="NCBIfam" id="TIGR00427">
    <property type="entry name" value="NAAT family transporter"/>
    <property type="match status" value="1"/>
</dbReference>
<evidence type="ECO:0000313" key="8">
    <source>
        <dbReference type="EMBL" id="WLV24982.1"/>
    </source>
</evidence>
<organism evidence="8 9">
    <name type="scientific">Aciduricibacillus chroicocephali</name>
    <dbReference type="NCBI Taxonomy" id="3054939"/>
    <lineage>
        <taxon>Bacteria</taxon>
        <taxon>Bacillati</taxon>
        <taxon>Bacillota</taxon>
        <taxon>Bacilli</taxon>
        <taxon>Bacillales</taxon>
        <taxon>Bacillaceae</taxon>
        <taxon>Aciduricibacillus</taxon>
    </lineage>
</organism>
<evidence type="ECO:0000256" key="3">
    <source>
        <dbReference type="ARBA" id="ARBA00022475"/>
    </source>
</evidence>
<feature type="transmembrane region" description="Helical" evidence="7">
    <location>
        <begin position="12"/>
        <end position="32"/>
    </location>
</feature>
<keyword evidence="9" id="KW-1185">Reference proteome</keyword>
<proteinExistence type="inferred from homology"/>
<reference evidence="8" key="1">
    <citation type="submission" date="2023-06" db="EMBL/GenBank/DDBJ databases">
        <title>A Treasure from Seagulls: Isolation and Description of Aciduricobacillus qingdaonensis gen. nov., sp. nov., a Rare Obligately Uric Acid-utilizing Member in the Family Bacillaceae.</title>
        <authorList>
            <person name="Liu W."/>
            <person name="Wang B."/>
        </authorList>
    </citation>
    <scope>NUCLEOTIDE SEQUENCE</scope>
    <source>
        <strain evidence="8">44XB</strain>
    </source>
</reference>
<comment type="similarity">
    <text evidence="2 7">Belongs to the UPF0056 (MarC) family.</text>
</comment>
<gene>
    <name evidence="8" type="ORF">QR721_01725</name>
</gene>
<evidence type="ECO:0000313" key="9">
    <source>
        <dbReference type="Proteomes" id="UP001180087"/>
    </source>
</evidence>
<evidence type="ECO:0000256" key="2">
    <source>
        <dbReference type="ARBA" id="ARBA00009784"/>
    </source>
</evidence>
<dbReference type="PANTHER" id="PTHR33508">
    <property type="entry name" value="UPF0056 MEMBRANE PROTEIN YHCE"/>
    <property type="match status" value="1"/>
</dbReference>
<feature type="transmembrane region" description="Helical" evidence="7">
    <location>
        <begin position="142"/>
        <end position="161"/>
    </location>
</feature>
<evidence type="ECO:0000256" key="6">
    <source>
        <dbReference type="ARBA" id="ARBA00023136"/>
    </source>
</evidence>
<feature type="transmembrane region" description="Helical" evidence="7">
    <location>
        <begin position="118"/>
        <end position="136"/>
    </location>
</feature>
<name>A0ABY9KZ85_9BACI</name>
<dbReference type="Pfam" id="PF01914">
    <property type="entry name" value="MarC"/>
    <property type="match status" value="1"/>
</dbReference>
<feature type="transmembrane region" description="Helical" evidence="7">
    <location>
        <begin position="69"/>
        <end position="89"/>
    </location>
</feature>
<protein>
    <recommendedName>
        <fullName evidence="7">UPF0056 membrane protein</fullName>
    </recommendedName>
</protein>
<sequence>MIGLIIKLTVSLFAVMNPLGNIPIFISLTSDYTDKERKAAARKATFISLIILTVFLLVGKIIFSTFGITIHAFRIAGGILIFGIAYGLLHAKPTGAQHPHGDERAEAQQKDDISVTPLALPIIAGPGTIATVMSHSANTPSAMFGIFISYTIILAATFILFSYSSIILKRLGKSGLNVISRLMGLILAVMAIQMIAEGIHGLFPTMFH</sequence>
<keyword evidence="4 7" id="KW-0812">Transmembrane</keyword>
<dbReference type="InterPro" id="IPR036259">
    <property type="entry name" value="MFS_trans_sf"/>
</dbReference>
<dbReference type="Proteomes" id="UP001180087">
    <property type="component" value="Chromosome"/>
</dbReference>
<keyword evidence="3" id="KW-1003">Cell membrane</keyword>
<evidence type="ECO:0000256" key="5">
    <source>
        <dbReference type="ARBA" id="ARBA00022989"/>
    </source>
</evidence>
<dbReference type="SUPFAM" id="SSF103473">
    <property type="entry name" value="MFS general substrate transporter"/>
    <property type="match status" value="1"/>
</dbReference>
<feature type="transmembrane region" description="Helical" evidence="7">
    <location>
        <begin position="182"/>
        <end position="203"/>
    </location>
</feature>
<evidence type="ECO:0000256" key="7">
    <source>
        <dbReference type="RuleBase" id="RU362048"/>
    </source>
</evidence>
<evidence type="ECO:0000256" key="1">
    <source>
        <dbReference type="ARBA" id="ARBA00004651"/>
    </source>
</evidence>
<feature type="transmembrane region" description="Helical" evidence="7">
    <location>
        <begin position="44"/>
        <end position="63"/>
    </location>
</feature>
<evidence type="ECO:0000256" key="4">
    <source>
        <dbReference type="ARBA" id="ARBA00022692"/>
    </source>
</evidence>